<feature type="active site" description="Proton acceptor" evidence="6 7">
    <location>
        <position position="156"/>
    </location>
</feature>
<feature type="domain" description="PABS" evidence="10">
    <location>
        <begin position="3"/>
        <end position="236"/>
    </location>
</feature>
<dbReference type="NCBIfam" id="TIGR00417">
    <property type="entry name" value="speE"/>
    <property type="match status" value="1"/>
</dbReference>
<feature type="binding site" evidence="6">
    <location>
        <position position="107"/>
    </location>
    <ligand>
        <name>S-methyl-5'-thioadenosine</name>
        <dbReference type="ChEBI" id="CHEBI:17509"/>
    </ligand>
</feature>
<comment type="pathway">
    <text evidence="6">Amine and polyamine biosynthesis; spermidine biosynthesis; spermidine from putrescine: step 1/1.</text>
</comment>
<dbReference type="Pfam" id="PF17284">
    <property type="entry name" value="Spermine_synt_N"/>
    <property type="match status" value="1"/>
</dbReference>
<comment type="function">
    <text evidence="6">Catalyzes the irreversible transfer of a propylamine group from the amino donor S-adenosylmethioninamine (decarboxy-AdoMet) to putrescine (1,4-diaminobutane) to yield spermidine.</text>
</comment>
<dbReference type="Gene3D" id="3.40.50.150">
    <property type="entry name" value="Vaccinia Virus protein VP39"/>
    <property type="match status" value="1"/>
</dbReference>
<dbReference type="RefSeq" id="WP_100353358.1">
    <property type="nucleotide sequence ID" value="NZ_PCGR01000002.1"/>
</dbReference>
<evidence type="ECO:0000256" key="1">
    <source>
        <dbReference type="ARBA" id="ARBA00007867"/>
    </source>
</evidence>
<name>A0A2M9F026_9BACL</name>
<comment type="similarity">
    <text evidence="1 6 8">Belongs to the spermidine/spermine synthase family.</text>
</comment>
<reference evidence="11 12" key="1">
    <citation type="submission" date="2017-10" db="EMBL/GenBank/DDBJ databases">
        <title>Draft genome of Chryseomicrobium casticus sp. nov.</title>
        <authorList>
            <person name="Chakraborty R."/>
            <person name="Saha T."/>
        </authorList>
    </citation>
    <scope>NUCLEOTIDE SEQUENCE [LARGE SCALE GENOMIC DNA]</scope>
    <source>
        <strain evidence="11 12">ET03</strain>
    </source>
</reference>
<evidence type="ECO:0000259" key="10">
    <source>
        <dbReference type="PROSITE" id="PS51006"/>
    </source>
</evidence>
<keyword evidence="4 6" id="KW-0745">Spermidine biosynthesis</keyword>
<evidence type="ECO:0000256" key="5">
    <source>
        <dbReference type="ARBA" id="ARBA00023115"/>
    </source>
</evidence>
<feature type="binding site" evidence="6">
    <location>
        <position position="32"/>
    </location>
    <ligand>
        <name>S-methyl-5'-thioadenosine</name>
        <dbReference type="ChEBI" id="CHEBI:17509"/>
    </ligand>
</feature>
<dbReference type="SUPFAM" id="SSF53335">
    <property type="entry name" value="S-adenosyl-L-methionine-dependent methyltransferases"/>
    <property type="match status" value="1"/>
</dbReference>
<keyword evidence="2" id="KW-0963">Cytoplasm</keyword>
<feature type="binding site" evidence="6">
    <location>
        <begin position="156"/>
        <end position="159"/>
    </location>
    <ligand>
        <name>spermidine</name>
        <dbReference type="ChEBI" id="CHEBI:57834"/>
    </ligand>
</feature>
<protein>
    <recommendedName>
        <fullName evidence="6">Polyamine aminopropyltransferase</fullName>
    </recommendedName>
    <alternativeName>
        <fullName evidence="6">Putrescine aminopropyltransferase</fullName>
        <shortName evidence="6">PAPT</shortName>
    </alternativeName>
    <alternativeName>
        <fullName evidence="6">Spermidine synthase</fullName>
        <shortName evidence="6">SPDS</shortName>
        <shortName evidence="6">SPDSY</shortName>
        <ecNumber evidence="6">2.5.1.16</ecNumber>
    </alternativeName>
</protein>
<dbReference type="InterPro" id="IPR030374">
    <property type="entry name" value="PABS"/>
</dbReference>
<dbReference type="Pfam" id="PF01564">
    <property type="entry name" value="Spermine_synth"/>
    <property type="match status" value="1"/>
</dbReference>
<sequence>MSGNWYTEKQTENFGITMKINKTLHVEQTEWQFLEMAETAEWGNMLFLDGMVMTSQKDEFVYHEMVAHVPLFTHPNPENVLVVGGGDGGVIREVMKHPKVKKATLVDIDGKVIEYSKKYLPEIAGELDNPRVEVIVGDGFMHIAKSENEYDVIMVDSTEPMGPAVDLFTKGFYAGIHKALKEDGLFVAQSDNPWFKADLIKQVQSDVKEIFPITKLYTANIPTYPSGLWCFTIGSKKHDPLAVPDEQFHEVDTKYYTKELHKAAFVLPKFVKDLAGE</sequence>
<comment type="catalytic activity">
    <reaction evidence="6 9">
        <text>S-adenosyl 3-(methylsulfanyl)propylamine + putrescine = S-methyl-5'-thioadenosine + spermidine + H(+)</text>
        <dbReference type="Rhea" id="RHEA:12721"/>
        <dbReference type="ChEBI" id="CHEBI:15378"/>
        <dbReference type="ChEBI" id="CHEBI:17509"/>
        <dbReference type="ChEBI" id="CHEBI:57443"/>
        <dbReference type="ChEBI" id="CHEBI:57834"/>
        <dbReference type="ChEBI" id="CHEBI:326268"/>
        <dbReference type="EC" id="2.5.1.16"/>
    </reaction>
</comment>
<keyword evidence="3 6" id="KW-0808">Transferase</keyword>
<comment type="caution">
    <text evidence="11">The sequence shown here is derived from an EMBL/GenBank/DDBJ whole genome shotgun (WGS) entry which is preliminary data.</text>
</comment>
<dbReference type="PROSITE" id="PS01330">
    <property type="entry name" value="PABS_1"/>
    <property type="match status" value="1"/>
</dbReference>
<dbReference type="PANTHER" id="PTHR11558">
    <property type="entry name" value="SPERMIDINE/SPERMINE SYNTHASE"/>
    <property type="match status" value="1"/>
</dbReference>
<dbReference type="HAMAP" id="MF_00198">
    <property type="entry name" value="Spermidine_synth"/>
    <property type="match status" value="1"/>
</dbReference>
<keyword evidence="12" id="KW-1185">Reference proteome</keyword>
<dbReference type="EMBL" id="PCGR01000002">
    <property type="protein sequence ID" value="PJK16805.1"/>
    <property type="molecule type" value="Genomic_DNA"/>
</dbReference>
<evidence type="ECO:0000256" key="6">
    <source>
        <dbReference type="HAMAP-Rule" id="MF_00198"/>
    </source>
</evidence>
<gene>
    <name evidence="6" type="primary">speE</name>
    <name evidence="11" type="ORF">CQS04_06540</name>
</gene>
<dbReference type="NCBIfam" id="NF002010">
    <property type="entry name" value="PRK00811.1"/>
    <property type="match status" value="1"/>
</dbReference>
<dbReference type="PANTHER" id="PTHR11558:SF11">
    <property type="entry name" value="SPERMIDINE SYNTHASE"/>
    <property type="match status" value="1"/>
</dbReference>
<dbReference type="PROSITE" id="PS51006">
    <property type="entry name" value="PABS_2"/>
    <property type="match status" value="1"/>
</dbReference>
<dbReference type="EC" id="2.5.1.16" evidence="6"/>
<accession>A0A2M9F026</accession>
<evidence type="ECO:0000256" key="4">
    <source>
        <dbReference type="ARBA" id="ARBA00023066"/>
    </source>
</evidence>
<evidence type="ECO:0000256" key="9">
    <source>
        <dbReference type="RuleBase" id="RU003837"/>
    </source>
</evidence>
<dbReference type="InterPro" id="IPR030373">
    <property type="entry name" value="PABS_CS"/>
</dbReference>
<dbReference type="CDD" id="cd02440">
    <property type="entry name" value="AdoMet_MTases"/>
    <property type="match status" value="1"/>
</dbReference>
<dbReference type="UniPathway" id="UPA00248">
    <property type="reaction ID" value="UER00314"/>
</dbReference>
<feature type="binding site" evidence="6">
    <location>
        <begin position="138"/>
        <end position="139"/>
    </location>
    <ligand>
        <name>S-methyl-5'-thioadenosine</name>
        <dbReference type="ChEBI" id="CHEBI:17509"/>
    </ligand>
</feature>
<dbReference type="InterPro" id="IPR037163">
    <property type="entry name" value="Spermidine_synt_N_sf"/>
</dbReference>
<dbReference type="InterPro" id="IPR035246">
    <property type="entry name" value="Spermidine_synt_N"/>
</dbReference>
<feature type="binding site" evidence="6">
    <location>
        <position position="87"/>
    </location>
    <ligand>
        <name>spermidine</name>
        <dbReference type="ChEBI" id="CHEBI:57834"/>
    </ligand>
</feature>
<dbReference type="FunFam" id="3.40.50.150:FF:000056">
    <property type="entry name" value="Polyamine aminopropyltransferase"/>
    <property type="match status" value="1"/>
</dbReference>
<dbReference type="GO" id="GO:0005829">
    <property type="term" value="C:cytosol"/>
    <property type="evidence" value="ECO:0007669"/>
    <property type="project" value="TreeGrafter"/>
</dbReference>
<keyword evidence="5 6" id="KW-0620">Polyamine biosynthesis</keyword>
<dbReference type="GO" id="GO:0008295">
    <property type="term" value="P:spermidine biosynthetic process"/>
    <property type="evidence" value="ECO:0007669"/>
    <property type="project" value="UniProtKB-UniRule"/>
</dbReference>
<dbReference type="Gene3D" id="2.30.140.10">
    <property type="entry name" value="Spermidine synthase, tetramerisation domain"/>
    <property type="match status" value="1"/>
</dbReference>
<evidence type="ECO:0000256" key="3">
    <source>
        <dbReference type="ARBA" id="ARBA00022679"/>
    </source>
</evidence>
<dbReference type="Proteomes" id="UP000228680">
    <property type="component" value="Unassembled WGS sequence"/>
</dbReference>
<dbReference type="AlphaFoldDB" id="A0A2M9F026"/>
<evidence type="ECO:0000313" key="12">
    <source>
        <dbReference type="Proteomes" id="UP000228680"/>
    </source>
</evidence>
<dbReference type="InterPro" id="IPR001045">
    <property type="entry name" value="Spermi_synthase"/>
</dbReference>
<comment type="subunit">
    <text evidence="6">Homodimer or homotetramer.</text>
</comment>
<evidence type="ECO:0000256" key="7">
    <source>
        <dbReference type="PROSITE-ProRule" id="PRU00354"/>
    </source>
</evidence>
<organism evidence="11 12">
    <name type="scientific">Chryseomicrobium excrementi</name>
    <dbReference type="NCBI Taxonomy" id="2041346"/>
    <lineage>
        <taxon>Bacteria</taxon>
        <taxon>Bacillati</taxon>
        <taxon>Bacillota</taxon>
        <taxon>Bacilli</taxon>
        <taxon>Bacillales</taxon>
        <taxon>Caryophanaceae</taxon>
        <taxon>Chryseomicrobium</taxon>
    </lineage>
</organism>
<proteinExistence type="inferred from homology"/>
<dbReference type="InterPro" id="IPR029063">
    <property type="entry name" value="SAM-dependent_MTases_sf"/>
</dbReference>
<evidence type="ECO:0000256" key="2">
    <source>
        <dbReference type="ARBA" id="ARBA00022490"/>
    </source>
</evidence>
<dbReference type="OrthoDB" id="9793120at2"/>
<evidence type="ECO:0000313" key="11">
    <source>
        <dbReference type="EMBL" id="PJK16805.1"/>
    </source>
</evidence>
<feature type="binding site" evidence="6">
    <location>
        <position position="63"/>
    </location>
    <ligand>
        <name>spermidine</name>
        <dbReference type="ChEBI" id="CHEBI:57834"/>
    </ligand>
</feature>
<dbReference type="GO" id="GO:0004766">
    <property type="term" value="F:spermidine synthase activity"/>
    <property type="evidence" value="ECO:0007669"/>
    <property type="project" value="UniProtKB-UniRule"/>
</dbReference>
<feature type="binding site" evidence="6">
    <location>
        <position position="163"/>
    </location>
    <ligand>
        <name>S-methyl-5'-thioadenosine</name>
        <dbReference type="ChEBI" id="CHEBI:17509"/>
    </ligand>
</feature>
<evidence type="ECO:0000256" key="8">
    <source>
        <dbReference type="RuleBase" id="RU003836"/>
    </source>
</evidence>